<keyword evidence="5" id="KW-0804">Transcription</keyword>
<dbReference type="PANTHER" id="PTHR32071">
    <property type="entry name" value="TRANSCRIPTIONAL REGULATORY PROTEIN"/>
    <property type="match status" value="1"/>
</dbReference>
<evidence type="ECO:0000256" key="5">
    <source>
        <dbReference type="ARBA" id="ARBA00023163"/>
    </source>
</evidence>
<evidence type="ECO:0000256" key="3">
    <source>
        <dbReference type="ARBA" id="ARBA00023015"/>
    </source>
</evidence>
<dbReference type="GO" id="GO:0006355">
    <property type="term" value="P:regulation of DNA-templated transcription"/>
    <property type="evidence" value="ECO:0007669"/>
    <property type="project" value="InterPro"/>
</dbReference>
<dbReference type="SUPFAM" id="SSF52540">
    <property type="entry name" value="P-loop containing nucleoside triphosphate hydrolases"/>
    <property type="match status" value="1"/>
</dbReference>
<dbReference type="Pfam" id="PF02954">
    <property type="entry name" value="HTH_8"/>
    <property type="match status" value="1"/>
</dbReference>
<reference evidence="7 8" key="1">
    <citation type="submission" date="2016-10" db="EMBL/GenBank/DDBJ databases">
        <authorList>
            <person name="de Groot N.N."/>
        </authorList>
    </citation>
    <scope>NUCLEOTIDE SEQUENCE [LARGE SCALE GENOMIC DNA]</scope>
    <source>
        <strain evidence="7 8">CGMCC 4.3143</strain>
    </source>
</reference>
<evidence type="ECO:0000256" key="4">
    <source>
        <dbReference type="ARBA" id="ARBA00023125"/>
    </source>
</evidence>
<dbReference type="RefSeq" id="WP_176921487.1">
    <property type="nucleotide sequence ID" value="NZ_FNBE01000016.1"/>
</dbReference>
<dbReference type="InterPro" id="IPR002078">
    <property type="entry name" value="Sigma_54_int"/>
</dbReference>
<dbReference type="Proteomes" id="UP000198967">
    <property type="component" value="Unassembled WGS sequence"/>
</dbReference>
<dbReference type="PRINTS" id="PR01590">
    <property type="entry name" value="HTHFIS"/>
</dbReference>
<accession>A0A1G7Y3H6</accession>
<evidence type="ECO:0000259" key="6">
    <source>
        <dbReference type="PROSITE" id="PS50045"/>
    </source>
</evidence>
<keyword evidence="8" id="KW-1185">Reference proteome</keyword>
<dbReference type="InterPro" id="IPR029016">
    <property type="entry name" value="GAF-like_dom_sf"/>
</dbReference>
<dbReference type="Pfam" id="PF25601">
    <property type="entry name" value="AAA_lid_14"/>
    <property type="match status" value="1"/>
</dbReference>
<gene>
    <name evidence="7" type="ORF">SAMN05216377_116171</name>
</gene>
<dbReference type="SUPFAM" id="SSF46689">
    <property type="entry name" value="Homeodomain-like"/>
    <property type="match status" value="1"/>
</dbReference>
<protein>
    <submittedName>
        <fullName evidence="7">Transcriptional regulator of acetoin/glycerol metabolism</fullName>
    </submittedName>
</protein>
<dbReference type="Gene3D" id="3.30.450.40">
    <property type="match status" value="1"/>
</dbReference>
<evidence type="ECO:0000313" key="7">
    <source>
        <dbReference type="EMBL" id="SDG91008.1"/>
    </source>
</evidence>
<dbReference type="Gene3D" id="3.40.50.300">
    <property type="entry name" value="P-loop containing nucleotide triphosphate hydrolases"/>
    <property type="match status" value="1"/>
</dbReference>
<feature type="domain" description="Sigma-54 factor interaction" evidence="6">
    <location>
        <begin position="326"/>
        <end position="519"/>
    </location>
</feature>
<organism evidence="7 8">
    <name type="scientific">Pseudonocardia oroxyli</name>
    <dbReference type="NCBI Taxonomy" id="366584"/>
    <lineage>
        <taxon>Bacteria</taxon>
        <taxon>Bacillati</taxon>
        <taxon>Actinomycetota</taxon>
        <taxon>Actinomycetes</taxon>
        <taxon>Pseudonocardiales</taxon>
        <taxon>Pseudonocardiaceae</taxon>
        <taxon>Pseudonocardia</taxon>
    </lineage>
</organism>
<sequence length="593" mass="64335">MTSPLQTVDEHAVAHARAEFLSEASVATTAVRDQILTSWRRSQLAELSIDRVDVRYAGDPDLGTPLMQCASPALRQLSSQLAASPVSIVLTDAAGTVVSRTSSDRGLLRKLDEIRLAPGFTYAEDEVGTNGIGTALVLGHPLYVLGSEHYSEGLNDLACFGAPIVHPLTEEPVGLLDLTCRNVHSDRWLPALVAQTARSISQELLTASCERELALLAHYQVACRSTNLPVLAVSTDVTMINETARLSLTPSDHEAIVALVGDRLRSGRARSATVALSGGTPAHVSITPVKDKRDQVGGYILVVHINPPTVVRRTEPHVPSTPLPDVVGSSPVWRNRVAEALSAFGSDGGLLLTGEHGIGKTHLAKALHRRLAPGRFSTLLDMRDPATVLPSHLGEPSDDGLEPSSLILAHLDEVPWNRRREVSRWLDGVRAERGLVRVAATCSSAQLPEDMSHHFGAEVRLPVLRERVSDIEELAVHLTGRIPAARRLRCADETLRILARGRWPGNVAELRDCLRRAALSCDGEVIRPEHLPSQYRKVGRRLLSPLESLERDAIIDALEANDGDKVHAAAALGMSRSTIYRRIQRYGIDLFTG</sequence>
<dbReference type="InterPro" id="IPR003018">
    <property type="entry name" value="GAF"/>
</dbReference>
<dbReference type="PANTHER" id="PTHR32071:SF122">
    <property type="entry name" value="SIGMA FACTOR"/>
    <property type="match status" value="1"/>
</dbReference>
<dbReference type="InterPro" id="IPR058031">
    <property type="entry name" value="AAA_lid_NorR"/>
</dbReference>
<dbReference type="STRING" id="366584.SAMN05216377_116171"/>
<dbReference type="AlphaFoldDB" id="A0A1G7Y3H6"/>
<keyword evidence="2" id="KW-0067">ATP-binding</keyword>
<dbReference type="InterPro" id="IPR027417">
    <property type="entry name" value="P-loop_NTPase"/>
</dbReference>
<dbReference type="InterPro" id="IPR002197">
    <property type="entry name" value="HTH_Fis"/>
</dbReference>
<name>A0A1G7Y3H6_PSEOR</name>
<dbReference type="Gene3D" id="1.10.8.60">
    <property type="match status" value="1"/>
</dbReference>
<dbReference type="EMBL" id="FNBE01000016">
    <property type="protein sequence ID" value="SDG91008.1"/>
    <property type="molecule type" value="Genomic_DNA"/>
</dbReference>
<keyword evidence="1" id="KW-0547">Nucleotide-binding</keyword>
<dbReference type="Pfam" id="PF01590">
    <property type="entry name" value="GAF"/>
    <property type="match status" value="1"/>
</dbReference>
<dbReference type="PROSITE" id="PS50045">
    <property type="entry name" value="SIGMA54_INTERACT_4"/>
    <property type="match status" value="1"/>
</dbReference>
<keyword evidence="3" id="KW-0805">Transcription regulation</keyword>
<evidence type="ECO:0000256" key="2">
    <source>
        <dbReference type="ARBA" id="ARBA00022840"/>
    </source>
</evidence>
<evidence type="ECO:0000256" key="1">
    <source>
        <dbReference type="ARBA" id="ARBA00022741"/>
    </source>
</evidence>
<evidence type="ECO:0000313" key="8">
    <source>
        <dbReference type="Proteomes" id="UP000198967"/>
    </source>
</evidence>
<dbReference type="InterPro" id="IPR009057">
    <property type="entry name" value="Homeodomain-like_sf"/>
</dbReference>
<keyword evidence="4" id="KW-0238">DNA-binding</keyword>
<dbReference type="Gene3D" id="1.10.10.60">
    <property type="entry name" value="Homeodomain-like"/>
    <property type="match status" value="1"/>
</dbReference>
<dbReference type="GO" id="GO:0005524">
    <property type="term" value="F:ATP binding"/>
    <property type="evidence" value="ECO:0007669"/>
    <property type="project" value="UniProtKB-KW"/>
</dbReference>
<proteinExistence type="predicted"/>
<dbReference type="GO" id="GO:0043565">
    <property type="term" value="F:sequence-specific DNA binding"/>
    <property type="evidence" value="ECO:0007669"/>
    <property type="project" value="InterPro"/>
</dbReference>